<dbReference type="PROSITE" id="PS50950">
    <property type="entry name" value="ZF_THAP"/>
    <property type="match status" value="1"/>
</dbReference>
<dbReference type="InterPro" id="IPR038441">
    <property type="entry name" value="THAP_Znf_sf"/>
</dbReference>
<dbReference type="InterPro" id="IPR006612">
    <property type="entry name" value="THAP_Znf"/>
</dbReference>
<dbReference type="OMA" id="HETSIMT"/>
<dbReference type="EMBL" id="GL440413">
    <property type="protein sequence ID" value="EFN65946.1"/>
    <property type="molecule type" value="Genomic_DNA"/>
</dbReference>
<proteinExistence type="predicted"/>
<keyword evidence="8" id="KW-1185">Reference proteome</keyword>
<evidence type="ECO:0000256" key="5">
    <source>
        <dbReference type="PROSITE-ProRule" id="PRU00309"/>
    </source>
</evidence>
<dbReference type="GO" id="GO:0008270">
    <property type="term" value="F:zinc ion binding"/>
    <property type="evidence" value="ECO:0007669"/>
    <property type="project" value="UniProtKB-KW"/>
</dbReference>
<dbReference type="Proteomes" id="UP000000311">
    <property type="component" value="Unassembled WGS sequence"/>
</dbReference>
<dbReference type="GO" id="GO:0003677">
    <property type="term" value="F:DNA binding"/>
    <property type="evidence" value="ECO:0007669"/>
    <property type="project" value="UniProtKB-UniRule"/>
</dbReference>
<keyword evidence="2 5" id="KW-0863">Zinc-finger</keyword>
<keyword evidence="1" id="KW-0479">Metal-binding</keyword>
<sequence length="435" mass="50596">MPNSCVVINCRKTRQNVKAKCSLFRVPQSEVLREMWETAIPGIAKLQPNQHVCEKHFEEECIVRRLVKRDSDGKILIDVSICILVQRTEDVPFQISVVNKEEIRPDTPQEVHTMTVSKPCAEDVQFIISVVNEVQLKIETVHETSIMTVPKPWIIVQSKPKNKKWFLSEIVANDSNNDTPVIRKSIAVNNKGFVQYYVHGKLVKDHIEQLPSLVNDPQTLVTIATQFKSSRICDGLGDVAVHLDVNTVCKDNMDVYRSINCSLIEKKKRCSSCVRVRKTLIQKKCRDKKREKLKRFTALSNPVDQRKFLRNKINTQRCLKNRKKRRIQLLLECLQEKQSEFAAMKEESFNERCADIPDIQKTALREIFETSKRKDARGRRYSKEWAIYSEYHGKTHGHWKPLLQNHAPNDITHNTTSHNTYELNFDVNDWNELNH</sequence>
<evidence type="ECO:0000259" key="6">
    <source>
        <dbReference type="PROSITE" id="PS50950"/>
    </source>
</evidence>
<evidence type="ECO:0000313" key="7">
    <source>
        <dbReference type="EMBL" id="EFN65946.1"/>
    </source>
</evidence>
<evidence type="ECO:0000256" key="1">
    <source>
        <dbReference type="ARBA" id="ARBA00022723"/>
    </source>
</evidence>
<evidence type="ECO:0000256" key="4">
    <source>
        <dbReference type="ARBA" id="ARBA00023125"/>
    </source>
</evidence>
<dbReference type="SMART" id="SM00980">
    <property type="entry name" value="THAP"/>
    <property type="match status" value="1"/>
</dbReference>
<dbReference type="SUPFAM" id="SSF57716">
    <property type="entry name" value="Glucocorticoid receptor-like (DNA-binding domain)"/>
    <property type="match status" value="1"/>
</dbReference>
<gene>
    <name evidence="7" type="ORF">EAG_08139</name>
</gene>
<feature type="domain" description="THAP-type" evidence="6">
    <location>
        <begin position="1"/>
        <end position="76"/>
    </location>
</feature>
<organism evidence="8">
    <name type="scientific">Camponotus floridanus</name>
    <name type="common">Florida carpenter ant</name>
    <dbReference type="NCBI Taxonomy" id="104421"/>
    <lineage>
        <taxon>Eukaryota</taxon>
        <taxon>Metazoa</taxon>
        <taxon>Ecdysozoa</taxon>
        <taxon>Arthropoda</taxon>
        <taxon>Hexapoda</taxon>
        <taxon>Insecta</taxon>
        <taxon>Pterygota</taxon>
        <taxon>Neoptera</taxon>
        <taxon>Endopterygota</taxon>
        <taxon>Hymenoptera</taxon>
        <taxon>Apocrita</taxon>
        <taxon>Aculeata</taxon>
        <taxon>Formicoidea</taxon>
        <taxon>Formicidae</taxon>
        <taxon>Formicinae</taxon>
        <taxon>Camponotus</taxon>
    </lineage>
</organism>
<dbReference type="Gene3D" id="6.20.210.20">
    <property type="entry name" value="THAP domain"/>
    <property type="match status" value="1"/>
</dbReference>
<reference evidence="7 8" key="1">
    <citation type="journal article" date="2010" name="Science">
        <title>Genomic comparison of the ants Camponotus floridanus and Harpegnathos saltator.</title>
        <authorList>
            <person name="Bonasio R."/>
            <person name="Zhang G."/>
            <person name="Ye C."/>
            <person name="Mutti N.S."/>
            <person name="Fang X."/>
            <person name="Qin N."/>
            <person name="Donahue G."/>
            <person name="Yang P."/>
            <person name="Li Q."/>
            <person name="Li C."/>
            <person name="Zhang P."/>
            <person name="Huang Z."/>
            <person name="Berger S.L."/>
            <person name="Reinberg D."/>
            <person name="Wang J."/>
            <person name="Liebig J."/>
        </authorList>
    </citation>
    <scope>NUCLEOTIDE SEQUENCE [LARGE SCALE GENOMIC DNA]</scope>
    <source>
        <strain evidence="8">C129</strain>
    </source>
</reference>
<dbReference type="OrthoDB" id="7698657at2759"/>
<dbReference type="AlphaFoldDB" id="E2AKV7"/>
<name>E2AKV7_CAMFO</name>
<evidence type="ECO:0000256" key="2">
    <source>
        <dbReference type="ARBA" id="ARBA00022771"/>
    </source>
</evidence>
<dbReference type="Pfam" id="PF05485">
    <property type="entry name" value="THAP"/>
    <property type="match status" value="1"/>
</dbReference>
<keyword evidence="4 5" id="KW-0238">DNA-binding</keyword>
<keyword evidence="3" id="KW-0862">Zinc</keyword>
<dbReference type="InParanoid" id="E2AKV7"/>
<protein>
    <recommendedName>
        <fullName evidence="6">THAP-type domain-containing protein</fullName>
    </recommendedName>
</protein>
<accession>E2AKV7</accession>
<evidence type="ECO:0000313" key="8">
    <source>
        <dbReference type="Proteomes" id="UP000000311"/>
    </source>
</evidence>
<evidence type="ECO:0000256" key="3">
    <source>
        <dbReference type="ARBA" id="ARBA00022833"/>
    </source>
</evidence>